<dbReference type="Pfam" id="PF07833">
    <property type="entry name" value="Cu_amine_oxidN1"/>
    <property type="match status" value="1"/>
</dbReference>
<evidence type="ECO:0000259" key="2">
    <source>
        <dbReference type="Pfam" id="PF07833"/>
    </source>
</evidence>
<dbReference type="Gene3D" id="3.30.457.10">
    <property type="entry name" value="Copper amine oxidase-like, N-terminal domain"/>
    <property type="match status" value="1"/>
</dbReference>
<dbReference type="SUPFAM" id="SSF55383">
    <property type="entry name" value="Copper amine oxidase, domain N"/>
    <property type="match status" value="1"/>
</dbReference>
<keyword evidence="1" id="KW-0732">Signal</keyword>
<proteinExistence type="predicted"/>
<dbReference type="RefSeq" id="WP_005552004.1">
    <property type="nucleotide sequence ID" value="NZ_JAMDLX010000076.1"/>
</dbReference>
<feature type="domain" description="Copper amine oxidase-like N-terminal" evidence="2">
    <location>
        <begin position="38"/>
        <end position="141"/>
    </location>
</feature>
<sequence length="297" mass="33119">MKSMKKVTLLMATMLTAVSIVAPVSAAPKYDYNVRIDVNKQPMKSDVLPFIDQTTSRTYVPIRFVSEALGEKVTWNNKTKTVTVSTVSGKKIELSRGQKFSIVDGKKKEIDAPSIEVQNRVMVPLRFVSEQIGAVVDGKKSKGWTYVSIAYAGAPKPDKEQPGKEDGKGKTYSSFELDKKYNTLAPYLFKDNMKVQNGELYFKVPDVSRVASMYIGDGKRVELKPGNVYHYALGSDAYIGFSLSHKDENVESYFIYLSPKHDNLKGDFNNVSGDAIVAHELDNKRTASPLTDVKKMF</sequence>
<gene>
    <name evidence="3" type="ORF">M5X12_30905</name>
</gene>
<comment type="caution">
    <text evidence="3">The sequence shown here is derived from an EMBL/GenBank/DDBJ whole genome shotgun (WGS) entry which is preliminary data.</text>
</comment>
<dbReference type="Proteomes" id="UP001527181">
    <property type="component" value="Unassembled WGS sequence"/>
</dbReference>
<dbReference type="InterPro" id="IPR036582">
    <property type="entry name" value="Mao_N_sf"/>
</dbReference>
<dbReference type="EMBL" id="JAMDNP010000134">
    <property type="protein sequence ID" value="MCY9764908.1"/>
    <property type="molecule type" value="Genomic_DNA"/>
</dbReference>
<evidence type="ECO:0000313" key="4">
    <source>
        <dbReference type="Proteomes" id="UP001527181"/>
    </source>
</evidence>
<dbReference type="InterPro" id="IPR012854">
    <property type="entry name" value="Cu_amine_oxidase-like_N"/>
</dbReference>
<organism evidence="3 4">
    <name type="scientific">Paenibacillus alvei</name>
    <name type="common">Bacillus alvei</name>
    <dbReference type="NCBI Taxonomy" id="44250"/>
    <lineage>
        <taxon>Bacteria</taxon>
        <taxon>Bacillati</taxon>
        <taxon>Bacillota</taxon>
        <taxon>Bacilli</taxon>
        <taxon>Bacillales</taxon>
        <taxon>Paenibacillaceae</taxon>
        <taxon>Paenibacillus</taxon>
    </lineage>
</organism>
<feature type="chain" id="PRO_5045053369" evidence="1">
    <location>
        <begin position="27"/>
        <end position="297"/>
    </location>
</feature>
<evidence type="ECO:0000313" key="3">
    <source>
        <dbReference type="EMBL" id="MCY9764908.1"/>
    </source>
</evidence>
<accession>A0ABT4H811</accession>
<dbReference type="GeneID" id="94492192"/>
<reference evidence="3 4" key="1">
    <citation type="submission" date="2022-05" db="EMBL/GenBank/DDBJ databases">
        <title>Genome Sequencing of Bee-Associated Microbes.</title>
        <authorList>
            <person name="Dunlap C."/>
        </authorList>
    </citation>
    <scope>NUCLEOTIDE SEQUENCE [LARGE SCALE GENOMIC DNA]</scope>
    <source>
        <strain evidence="3 4">NRRL B-04010</strain>
    </source>
</reference>
<name>A0ABT4H811_PAEAL</name>
<evidence type="ECO:0000256" key="1">
    <source>
        <dbReference type="SAM" id="SignalP"/>
    </source>
</evidence>
<protein>
    <submittedName>
        <fullName evidence="3">Copper amine oxidase N-terminal domain-containing protein</fullName>
    </submittedName>
</protein>
<keyword evidence="4" id="KW-1185">Reference proteome</keyword>
<feature type="signal peptide" evidence="1">
    <location>
        <begin position="1"/>
        <end position="26"/>
    </location>
</feature>